<organism evidence="3 4">
    <name type="scientific">Agromyces intestinalis</name>
    <dbReference type="NCBI Taxonomy" id="2592652"/>
    <lineage>
        <taxon>Bacteria</taxon>
        <taxon>Bacillati</taxon>
        <taxon>Actinomycetota</taxon>
        <taxon>Actinomycetes</taxon>
        <taxon>Micrococcales</taxon>
        <taxon>Microbacteriaceae</taxon>
        <taxon>Agromyces</taxon>
    </lineage>
</organism>
<dbReference type="Pfam" id="PF13279">
    <property type="entry name" value="4HBT_2"/>
    <property type="match status" value="1"/>
</dbReference>
<dbReference type="OrthoDB" id="513711at2"/>
<evidence type="ECO:0000313" key="4">
    <source>
        <dbReference type="Proteomes" id="UP000324678"/>
    </source>
</evidence>
<evidence type="ECO:0000313" key="3">
    <source>
        <dbReference type="EMBL" id="QEO14635.1"/>
    </source>
</evidence>
<evidence type="ECO:0000256" key="1">
    <source>
        <dbReference type="ARBA" id="ARBA00005953"/>
    </source>
</evidence>
<dbReference type="InterPro" id="IPR050563">
    <property type="entry name" value="4-hydroxybenzoyl-CoA_TE"/>
</dbReference>
<dbReference type="Proteomes" id="UP000324678">
    <property type="component" value="Chromosome"/>
</dbReference>
<dbReference type="CDD" id="cd00586">
    <property type="entry name" value="4HBT"/>
    <property type="match status" value="1"/>
</dbReference>
<dbReference type="Gene3D" id="3.10.129.10">
    <property type="entry name" value="Hotdog Thioesterase"/>
    <property type="match status" value="1"/>
</dbReference>
<dbReference type="AlphaFoldDB" id="A0A5C1YGI0"/>
<evidence type="ECO:0000256" key="2">
    <source>
        <dbReference type="ARBA" id="ARBA00022801"/>
    </source>
</evidence>
<comment type="similarity">
    <text evidence="1">Belongs to the 4-hydroxybenzoyl-CoA thioesterase family.</text>
</comment>
<dbReference type="KEGG" id="ail:FLP10_09565"/>
<sequence length="137" mass="15211">MSATYRVEHVVTFAETNLVGNVYFAEYAKWQGICREQFLFDFAPATVESVSSGQLALVTLDCALKFHAEAFAGDVITIEMSLQATSRNRISMTFRYRRDDEVIATGSQSVACLRRTHAGLVPVPIPDDLTAALHTHR</sequence>
<keyword evidence="4" id="KW-1185">Reference proteome</keyword>
<dbReference type="SUPFAM" id="SSF54637">
    <property type="entry name" value="Thioesterase/thiol ester dehydrase-isomerase"/>
    <property type="match status" value="1"/>
</dbReference>
<proteinExistence type="inferred from homology"/>
<dbReference type="RefSeq" id="WP_149160654.1">
    <property type="nucleotide sequence ID" value="NZ_CP043505.1"/>
</dbReference>
<protein>
    <submittedName>
        <fullName evidence="3">Acyl-CoA thioesterase</fullName>
    </submittedName>
</protein>
<dbReference type="EMBL" id="CP043505">
    <property type="protein sequence ID" value="QEO14635.1"/>
    <property type="molecule type" value="Genomic_DNA"/>
</dbReference>
<accession>A0A5C1YGI0</accession>
<dbReference type="GO" id="GO:0047617">
    <property type="term" value="F:fatty acyl-CoA hydrolase activity"/>
    <property type="evidence" value="ECO:0007669"/>
    <property type="project" value="TreeGrafter"/>
</dbReference>
<gene>
    <name evidence="3" type="ORF">FLP10_09565</name>
</gene>
<reference evidence="3 4" key="1">
    <citation type="submission" date="2019-09" db="EMBL/GenBank/DDBJ databases">
        <title>Genome sequencing of strain KACC 19306.</title>
        <authorList>
            <person name="Heo J."/>
            <person name="Kim S.-J."/>
            <person name="Kim J.-S."/>
            <person name="Hong S.-B."/>
            <person name="Kwon S.-W."/>
        </authorList>
    </citation>
    <scope>NUCLEOTIDE SEQUENCE [LARGE SCALE GENOMIC DNA]</scope>
    <source>
        <strain evidence="3 4">KACC 19306</strain>
    </source>
</reference>
<keyword evidence="2" id="KW-0378">Hydrolase</keyword>
<dbReference type="PANTHER" id="PTHR31793">
    <property type="entry name" value="4-HYDROXYBENZOYL-COA THIOESTERASE FAMILY MEMBER"/>
    <property type="match status" value="1"/>
</dbReference>
<dbReference type="InterPro" id="IPR029069">
    <property type="entry name" value="HotDog_dom_sf"/>
</dbReference>
<dbReference type="PANTHER" id="PTHR31793:SF27">
    <property type="entry name" value="NOVEL THIOESTERASE SUPERFAMILY DOMAIN AND SAPOSIN A-TYPE DOMAIN CONTAINING PROTEIN (0610012H03RIK)"/>
    <property type="match status" value="1"/>
</dbReference>
<name>A0A5C1YGI0_9MICO</name>